<dbReference type="EMBL" id="CP021422">
    <property type="protein sequence ID" value="ASB41847.1"/>
    <property type="molecule type" value="Genomic_DNA"/>
</dbReference>
<dbReference type="Pfam" id="PF01381">
    <property type="entry name" value="HTH_3"/>
    <property type="match status" value="1"/>
</dbReference>
<dbReference type="Pfam" id="PF00717">
    <property type="entry name" value="Peptidase_S24"/>
    <property type="match status" value="1"/>
</dbReference>
<keyword evidence="2" id="KW-0238">DNA-binding</keyword>
<dbReference type="InterPro" id="IPR015927">
    <property type="entry name" value="Peptidase_S24_S26A/B/C"/>
</dbReference>
<dbReference type="SUPFAM" id="SSF51306">
    <property type="entry name" value="LexA/Signal peptidase"/>
    <property type="match status" value="1"/>
</dbReference>
<dbReference type="CDD" id="cd00093">
    <property type="entry name" value="HTH_XRE"/>
    <property type="match status" value="1"/>
</dbReference>
<dbReference type="InterPro" id="IPR039418">
    <property type="entry name" value="LexA-like"/>
</dbReference>
<keyword evidence="3" id="KW-0804">Transcription</keyword>
<dbReference type="CDD" id="cd06529">
    <property type="entry name" value="S24_LexA-like"/>
    <property type="match status" value="1"/>
</dbReference>
<proteinExistence type="predicted"/>
<keyword evidence="1" id="KW-0805">Transcription regulation</keyword>
<dbReference type="InterPro" id="IPR010982">
    <property type="entry name" value="Lambda_DNA-bd_dom_sf"/>
</dbReference>
<evidence type="ECO:0000256" key="3">
    <source>
        <dbReference type="ARBA" id="ARBA00023163"/>
    </source>
</evidence>
<dbReference type="Gene3D" id="2.10.109.10">
    <property type="entry name" value="Umud Fragment, subunit A"/>
    <property type="match status" value="1"/>
</dbReference>
<protein>
    <recommendedName>
        <fullName evidence="4">HTH cro/C1-type domain-containing protein</fullName>
    </recommendedName>
</protein>
<dbReference type="PROSITE" id="PS50943">
    <property type="entry name" value="HTH_CROC1"/>
    <property type="match status" value="1"/>
</dbReference>
<dbReference type="SUPFAM" id="SSF47413">
    <property type="entry name" value="lambda repressor-like DNA-binding domains"/>
    <property type="match status" value="1"/>
</dbReference>
<feature type="domain" description="HTH cro/C1-type" evidence="4">
    <location>
        <begin position="18"/>
        <end position="72"/>
    </location>
</feature>
<dbReference type="PANTHER" id="PTHR40661">
    <property type="match status" value="1"/>
</dbReference>
<evidence type="ECO:0000313" key="5">
    <source>
        <dbReference type="EMBL" id="ASB41847.1"/>
    </source>
</evidence>
<dbReference type="InterPro" id="IPR001387">
    <property type="entry name" value="Cro/C1-type_HTH"/>
</dbReference>
<evidence type="ECO:0000256" key="1">
    <source>
        <dbReference type="ARBA" id="ARBA00023015"/>
    </source>
</evidence>
<reference evidence="6" key="1">
    <citation type="submission" date="2017-05" db="EMBL/GenBank/DDBJ databases">
        <title>Improved OligoMM genomes.</title>
        <authorList>
            <person name="Garzetti D."/>
        </authorList>
    </citation>
    <scope>NUCLEOTIDE SEQUENCE [LARGE SCALE GENOMIC DNA]</scope>
    <source>
        <strain evidence="6">KB18</strain>
    </source>
</reference>
<name>A0ABN5A8V2_9FIRM</name>
<keyword evidence="6" id="KW-1185">Reference proteome</keyword>
<dbReference type="Proteomes" id="UP000196710">
    <property type="component" value="Chromosome"/>
</dbReference>
<dbReference type="InterPro" id="IPR036286">
    <property type="entry name" value="LexA/Signal_pep-like_sf"/>
</dbReference>
<sequence length="260" mass="29014">MGYTSHKGVNNMNFPEQLKAARAASGRTQAEMASELGVDKTTYCGYETGRRQPDINKLRQLIALLDVSADQLLGTEGSGSATPEELEKLRRYRLLDVHGRDLVDTILQKEYERMTRPKLLEKEKHGWVTYINCYDLAVSAGSGEPWVDAAYTTRLEIPGELVPERAHFCVRVNGDSMEPAYRDGDIVFVERVEGFVNEGEIGIFFLNGDGYIKRLGQGELLSLNPKYGPIPVHDYDALFCQGRALGKLSTLGRHIKSPFA</sequence>
<dbReference type="Gene3D" id="1.10.260.40">
    <property type="entry name" value="lambda repressor-like DNA-binding domains"/>
    <property type="match status" value="1"/>
</dbReference>
<dbReference type="SMART" id="SM00530">
    <property type="entry name" value="HTH_XRE"/>
    <property type="match status" value="1"/>
</dbReference>
<evidence type="ECO:0000256" key="2">
    <source>
        <dbReference type="ARBA" id="ARBA00023125"/>
    </source>
</evidence>
<gene>
    <name evidence="5" type="ORF">ADH66_14995</name>
</gene>
<accession>A0ABN5A8V2</accession>
<evidence type="ECO:0000259" key="4">
    <source>
        <dbReference type="PROSITE" id="PS50943"/>
    </source>
</evidence>
<dbReference type="PANTHER" id="PTHR40661:SF3">
    <property type="entry name" value="FELS-1 PROPHAGE TRANSCRIPTIONAL REGULATOR"/>
    <property type="match status" value="1"/>
</dbReference>
<evidence type="ECO:0000313" key="6">
    <source>
        <dbReference type="Proteomes" id="UP000196710"/>
    </source>
</evidence>
<organism evidence="5 6">
    <name type="scientific">Acutalibacter muris</name>
    <dbReference type="NCBI Taxonomy" id="1796620"/>
    <lineage>
        <taxon>Bacteria</taxon>
        <taxon>Bacillati</taxon>
        <taxon>Bacillota</taxon>
        <taxon>Clostridia</taxon>
        <taxon>Eubacteriales</taxon>
        <taxon>Acutalibacteraceae</taxon>
        <taxon>Acutalibacter</taxon>
    </lineage>
</organism>